<keyword evidence="1" id="KW-0812">Transmembrane</keyword>
<evidence type="ECO:0000313" key="2">
    <source>
        <dbReference type="EMBL" id="ETL90447.1"/>
    </source>
</evidence>
<dbReference type="EMBL" id="KI680347">
    <property type="protein sequence ID" value="ETL90447.1"/>
    <property type="molecule type" value="Genomic_DNA"/>
</dbReference>
<protein>
    <submittedName>
        <fullName evidence="2">Uncharacterized protein</fullName>
    </submittedName>
</protein>
<reference evidence="2" key="1">
    <citation type="submission" date="2013-11" db="EMBL/GenBank/DDBJ databases">
        <title>The Genome Sequence of Phytophthora parasitica CHvinca01.</title>
        <authorList>
            <consortium name="The Broad Institute Genomics Platform"/>
            <person name="Russ C."/>
            <person name="Tyler B."/>
            <person name="Panabieres F."/>
            <person name="Shan W."/>
            <person name="Tripathy S."/>
            <person name="Grunwald N."/>
            <person name="Machado M."/>
            <person name="Johnson C.S."/>
            <person name="Arredondo F."/>
            <person name="Hong C."/>
            <person name="Coffey M."/>
            <person name="Young S.K."/>
            <person name="Zeng Q."/>
            <person name="Gargeya S."/>
            <person name="Fitzgerald M."/>
            <person name="Abouelleil A."/>
            <person name="Alvarado L."/>
            <person name="Chapman S.B."/>
            <person name="Gainer-Dewar J."/>
            <person name="Goldberg J."/>
            <person name="Griggs A."/>
            <person name="Gujja S."/>
            <person name="Hansen M."/>
            <person name="Howarth C."/>
            <person name="Imamovic A."/>
            <person name="Ireland A."/>
            <person name="Larimer J."/>
            <person name="McCowan C."/>
            <person name="Murphy C."/>
            <person name="Pearson M."/>
            <person name="Poon T.W."/>
            <person name="Priest M."/>
            <person name="Roberts A."/>
            <person name="Saif S."/>
            <person name="Shea T."/>
            <person name="Sykes S."/>
            <person name="Wortman J."/>
            <person name="Nusbaum C."/>
            <person name="Birren B."/>
        </authorList>
    </citation>
    <scope>NUCLEOTIDE SEQUENCE [LARGE SCALE GENOMIC DNA]</scope>
    <source>
        <strain evidence="2">CHvinca01</strain>
    </source>
</reference>
<evidence type="ECO:0000256" key="1">
    <source>
        <dbReference type="SAM" id="Phobius"/>
    </source>
</evidence>
<organism evidence="2">
    <name type="scientific">Phytophthora nicotianae</name>
    <name type="common">Potato buckeye rot agent</name>
    <name type="synonym">Phytophthora parasitica</name>
    <dbReference type="NCBI Taxonomy" id="4792"/>
    <lineage>
        <taxon>Eukaryota</taxon>
        <taxon>Sar</taxon>
        <taxon>Stramenopiles</taxon>
        <taxon>Oomycota</taxon>
        <taxon>Peronosporomycetes</taxon>
        <taxon>Peronosporales</taxon>
        <taxon>Peronosporaceae</taxon>
        <taxon>Phytophthora</taxon>
    </lineage>
</organism>
<name>W2KZ98_PHYNI</name>
<dbReference type="Proteomes" id="UP000054423">
    <property type="component" value="Unassembled WGS sequence"/>
</dbReference>
<keyword evidence="1" id="KW-1133">Transmembrane helix</keyword>
<sequence length="140" mass="15678">MGNDGEVIAHIAFERSTCIFATLNIPDLSWATPIDARDLPVEWIIREYQRVRSSSCGVQEIIKQTWDKDEEQHMIKEGWWGASKSFAPPAQQLPFTISTVDCATQPLNLGCDGLLVVLTAILTVLLVLKATMHSVRRRAE</sequence>
<keyword evidence="1" id="KW-0472">Membrane</keyword>
<accession>W2KZ98</accession>
<gene>
    <name evidence="2" type="ORF">L917_10911</name>
</gene>
<feature type="transmembrane region" description="Helical" evidence="1">
    <location>
        <begin position="107"/>
        <end position="128"/>
    </location>
</feature>
<dbReference type="AlphaFoldDB" id="W2KZ98"/>
<proteinExistence type="predicted"/>